<dbReference type="EMBL" id="CAJJDN010000096">
    <property type="protein sequence ID" value="CAD8110865.1"/>
    <property type="molecule type" value="Genomic_DNA"/>
</dbReference>
<evidence type="ECO:0000313" key="1">
    <source>
        <dbReference type="EMBL" id="CAD8110865.1"/>
    </source>
</evidence>
<dbReference type="OrthoDB" id="321029at2759"/>
<proteinExistence type="predicted"/>
<accession>A0A8S1Q6X4</accession>
<evidence type="ECO:0000313" key="2">
    <source>
        <dbReference type="Proteomes" id="UP000692954"/>
    </source>
</evidence>
<dbReference type="AlphaFoldDB" id="A0A8S1Q6X4"/>
<dbReference type="Proteomes" id="UP000692954">
    <property type="component" value="Unassembled WGS sequence"/>
</dbReference>
<sequence length="54" mass="6734">MWTDLSDNFQYYSQVIYKGEYKNGRKVGIWYELERDWNNMDEGFQKRLAKNYEI</sequence>
<comment type="caution">
    <text evidence="1">The sequence shown here is derived from an EMBL/GenBank/DDBJ whole genome shotgun (WGS) entry which is preliminary data.</text>
</comment>
<organism evidence="1 2">
    <name type="scientific">Paramecium sonneborni</name>
    <dbReference type="NCBI Taxonomy" id="65129"/>
    <lineage>
        <taxon>Eukaryota</taxon>
        <taxon>Sar</taxon>
        <taxon>Alveolata</taxon>
        <taxon>Ciliophora</taxon>
        <taxon>Intramacronucleata</taxon>
        <taxon>Oligohymenophorea</taxon>
        <taxon>Peniculida</taxon>
        <taxon>Parameciidae</taxon>
        <taxon>Paramecium</taxon>
    </lineage>
</organism>
<keyword evidence="2" id="KW-1185">Reference proteome</keyword>
<protein>
    <submittedName>
        <fullName evidence="1">Uncharacterized protein</fullName>
    </submittedName>
</protein>
<gene>
    <name evidence="1" type="ORF">PSON_ATCC_30995.1.T0960218</name>
</gene>
<reference evidence="1" key="1">
    <citation type="submission" date="2021-01" db="EMBL/GenBank/DDBJ databases">
        <authorList>
            <consortium name="Genoscope - CEA"/>
            <person name="William W."/>
        </authorList>
    </citation>
    <scope>NUCLEOTIDE SEQUENCE</scope>
</reference>
<name>A0A8S1Q6X4_9CILI</name>